<dbReference type="InterPro" id="IPR009072">
    <property type="entry name" value="Histone-fold"/>
</dbReference>
<feature type="region of interest" description="Disordered" evidence="7">
    <location>
        <begin position="220"/>
        <end position="241"/>
    </location>
</feature>
<evidence type="ECO:0000256" key="4">
    <source>
        <dbReference type="ARBA" id="ARBA00023163"/>
    </source>
</evidence>
<evidence type="ECO:0000256" key="1">
    <source>
        <dbReference type="ARBA" id="ARBA00004123"/>
    </source>
</evidence>
<feature type="compositionally biased region" description="Basic and acidic residues" evidence="7">
    <location>
        <begin position="665"/>
        <end position="675"/>
    </location>
</feature>
<keyword evidence="5" id="KW-0539">Nucleus</keyword>
<evidence type="ECO:0000256" key="2">
    <source>
        <dbReference type="ARBA" id="ARBA00006178"/>
    </source>
</evidence>
<dbReference type="GO" id="GO:0006367">
    <property type="term" value="P:transcription initiation at RNA polymerase II promoter"/>
    <property type="evidence" value="ECO:0007669"/>
    <property type="project" value="TreeGrafter"/>
</dbReference>
<dbReference type="OrthoDB" id="21060at2759"/>
<evidence type="ECO:0000256" key="3">
    <source>
        <dbReference type="ARBA" id="ARBA00023015"/>
    </source>
</evidence>
<keyword evidence="3" id="KW-0805">Transcription regulation</keyword>
<dbReference type="GeneID" id="111136115"/>
<dbReference type="InterPro" id="IPR037249">
    <property type="entry name" value="TAFH/NHR1_dom_sf"/>
</dbReference>
<dbReference type="Pfam" id="PF07531">
    <property type="entry name" value="TAFH"/>
    <property type="match status" value="1"/>
</dbReference>
<dbReference type="InterPro" id="IPR007900">
    <property type="entry name" value="TAF4_C"/>
</dbReference>
<protein>
    <submittedName>
        <fullName evidence="10">Transcription initiation factor TFIID subunit 4-like</fullName>
    </submittedName>
</protein>
<reference evidence="10" key="1">
    <citation type="submission" date="2025-08" db="UniProtKB">
        <authorList>
            <consortium name="RefSeq"/>
        </authorList>
    </citation>
    <scope>IDENTIFICATION</scope>
    <source>
        <tissue evidence="10">Whole sample</tissue>
    </source>
</reference>
<comment type="subcellular location">
    <subcellularLocation>
        <location evidence="1">Nucleus</location>
    </subcellularLocation>
</comment>
<dbReference type="PROSITE" id="PS51119">
    <property type="entry name" value="TAFH"/>
    <property type="match status" value="1"/>
</dbReference>
<dbReference type="FunFam" id="1.10.20.10:FF:000015">
    <property type="entry name" value="Transcription initiation factor TFIID subunit 4B"/>
    <property type="match status" value="1"/>
</dbReference>
<dbReference type="RefSeq" id="XP_022342444.1">
    <property type="nucleotide sequence ID" value="XM_022486736.1"/>
</dbReference>
<comment type="similarity">
    <text evidence="2">Belongs to the TAF4 family.</text>
</comment>
<feature type="compositionally biased region" description="Polar residues" evidence="7">
    <location>
        <begin position="224"/>
        <end position="236"/>
    </location>
</feature>
<evidence type="ECO:0000313" key="9">
    <source>
        <dbReference type="Proteomes" id="UP000694844"/>
    </source>
</evidence>
<gene>
    <name evidence="10" type="primary">LOC111136115</name>
</gene>
<dbReference type="InterPro" id="IPR003894">
    <property type="entry name" value="TAFH_NHR1"/>
</dbReference>
<dbReference type="GO" id="GO:0005669">
    <property type="term" value="C:transcription factor TFIID complex"/>
    <property type="evidence" value="ECO:0007669"/>
    <property type="project" value="InterPro"/>
</dbReference>
<dbReference type="GO" id="GO:0003677">
    <property type="term" value="F:DNA binding"/>
    <property type="evidence" value="ECO:0007669"/>
    <property type="project" value="TreeGrafter"/>
</dbReference>
<sequence>MRNSVQVVLWSEMATSNSLDDIFSTEIDENAVNALVGSLETQLASTTHKDTALSISDASMNNNHISNASAPIACTSSVYLHSIPTSASKNMTIQNNVALNNANISHLKVSQSESQLLGLNSIVSNVNSSEGGDQSVNANNINRNSPVPVNHVRIVSQSPNITNSRNSPSPSVTGHLNNVSVPSSTPNQIVINNGQGLPNVNSTVNSASSANFNAIDHKPVIRGTHSSPLNKNSSQDVKPGPTQIVNLKHEPVGSPQTGVYNVKQETGSPSSGFGVKQEHQLAIQPVPGAPQNVPHPSVHVVQGKGPLTGNPSVITVRTPGQTHPSQVIMQPQIITTQSSSAQMHVVSVSGCTVSTRPTGTVQVTHGKNINPRMATAAHFRPQQISIAPRPGTTPNTIALPPGVQIPPGAQLVRNEQGQLVFVIQQPAVTSAATGHRMFVRPTSSPGPVRPHQIVTIQPPNSITQQGIPRQVTLSTVNTASPVPNLVRTTTQGTALHTTSSGAPQQPPDNVKKCKNFLSTLIKLAQSQPQQTVKNVRELIQGLIDGKVEPQTFTEKLQIELRSSPQPYLVPFLKKSLPALRQALIANTMTIDGVKAPPLEVLQPMVSMATLVHHQGPLHPSTQPAALRGQHVIGIPKTVTAISGKSPHLPGVAGMPGSSHSRSSTPHKEKTKYDSLKDDDDINDVATMGGVNLSEESKNILASNADFIGTQIRSCKDEAFLYHCPLLGRITAIAKKHGLDDVSSDVANLVSHATQERLRDLLEKLDTIAEHRIEIFKMNERFEPSTDAKSQLKFLEELDKLEKKRHDDQEWEKIMKAAKSRSKNEDPEQQKIKQKAKELQQAEIERMRQEEANQTALAAIGPRKKRKTDFGEISTSGSGGLNVSNGGNLSAKTASARQRIKRVTLRDVLFLMEQERSLSKSTLLYKTFLK</sequence>
<dbReference type="Pfam" id="PF05236">
    <property type="entry name" value="TAF4"/>
    <property type="match status" value="1"/>
</dbReference>
<feature type="domain" description="TAFH" evidence="8">
    <location>
        <begin position="507"/>
        <end position="602"/>
    </location>
</feature>
<evidence type="ECO:0000256" key="7">
    <source>
        <dbReference type="SAM" id="MobiDB-lite"/>
    </source>
</evidence>
<feature type="region of interest" description="Disordered" evidence="7">
    <location>
        <begin position="646"/>
        <end position="678"/>
    </location>
</feature>
<evidence type="ECO:0000256" key="6">
    <source>
        <dbReference type="SAM" id="Coils"/>
    </source>
</evidence>
<keyword evidence="6" id="KW-0175">Coiled coil</keyword>
<feature type="region of interest" description="Disordered" evidence="7">
    <location>
        <begin position="159"/>
        <end position="186"/>
    </location>
</feature>
<evidence type="ECO:0000313" key="10">
    <source>
        <dbReference type="RefSeq" id="XP_022342444.1"/>
    </source>
</evidence>
<dbReference type="Proteomes" id="UP000694844">
    <property type="component" value="Chromosome 5"/>
</dbReference>
<dbReference type="SMART" id="SM00549">
    <property type="entry name" value="TAFH"/>
    <property type="match status" value="1"/>
</dbReference>
<dbReference type="SUPFAM" id="SSF47113">
    <property type="entry name" value="Histone-fold"/>
    <property type="match status" value="1"/>
</dbReference>
<keyword evidence="9" id="KW-1185">Reference proteome</keyword>
<dbReference type="GO" id="GO:0046982">
    <property type="term" value="F:protein heterodimerization activity"/>
    <property type="evidence" value="ECO:0007669"/>
    <property type="project" value="InterPro"/>
</dbReference>
<dbReference type="InterPro" id="IPR045144">
    <property type="entry name" value="TAF4"/>
</dbReference>
<evidence type="ECO:0000259" key="8">
    <source>
        <dbReference type="PROSITE" id="PS51119"/>
    </source>
</evidence>
<name>A0A8B8ER72_CRAVI</name>
<dbReference type="AlphaFoldDB" id="A0A8B8ER72"/>
<dbReference type="GO" id="GO:0016251">
    <property type="term" value="F:RNA polymerase II general transcription initiation factor activity"/>
    <property type="evidence" value="ECO:0007669"/>
    <property type="project" value="TreeGrafter"/>
</dbReference>
<evidence type="ECO:0000256" key="5">
    <source>
        <dbReference type="ARBA" id="ARBA00023242"/>
    </source>
</evidence>
<keyword evidence="4" id="KW-0804">Transcription</keyword>
<dbReference type="Gene3D" id="1.10.20.10">
    <property type="entry name" value="Histone, subunit A"/>
    <property type="match status" value="1"/>
</dbReference>
<accession>A0A8B8ER72</accession>
<dbReference type="PANTHER" id="PTHR15138">
    <property type="entry name" value="TRANSCRIPTION INITIATION FACTOR TFIID SUBUNIT 4"/>
    <property type="match status" value="1"/>
</dbReference>
<dbReference type="SUPFAM" id="SSF158553">
    <property type="entry name" value="TAFH domain-like"/>
    <property type="match status" value="1"/>
</dbReference>
<proteinExistence type="inferred from homology"/>
<organism evidence="9 10">
    <name type="scientific">Crassostrea virginica</name>
    <name type="common">Eastern oyster</name>
    <dbReference type="NCBI Taxonomy" id="6565"/>
    <lineage>
        <taxon>Eukaryota</taxon>
        <taxon>Metazoa</taxon>
        <taxon>Spiralia</taxon>
        <taxon>Lophotrochozoa</taxon>
        <taxon>Mollusca</taxon>
        <taxon>Bivalvia</taxon>
        <taxon>Autobranchia</taxon>
        <taxon>Pteriomorphia</taxon>
        <taxon>Ostreida</taxon>
        <taxon>Ostreoidea</taxon>
        <taxon>Ostreidae</taxon>
        <taxon>Crassostrea</taxon>
    </lineage>
</organism>
<dbReference type="PANTHER" id="PTHR15138:SF14">
    <property type="entry name" value="TRANSCRIPTION INITIATION FACTOR TFIID SUBUNIT 4"/>
    <property type="match status" value="1"/>
</dbReference>
<feature type="coiled-coil region" evidence="6">
    <location>
        <begin position="831"/>
        <end position="858"/>
    </location>
</feature>
<dbReference type="CDD" id="cd08045">
    <property type="entry name" value="HFD_TAF4"/>
    <property type="match status" value="1"/>
</dbReference>
<dbReference type="KEGG" id="cvn:111136115"/>
<dbReference type="Gene3D" id="1.20.120.1110">
    <property type="entry name" value="TAFH/NHR1 domain"/>
    <property type="match status" value="1"/>
</dbReference>
<feature type="region of interest" description="Disordered" evidence="7">
    <location>
        <begin position="867"/>
        <end position="888"/>
    </location>
</feature>